<feature type="region of interest" description="Disordered" evidence="1">
    <location>
        <begin position="93"/>
        <end position="138"/>
    </location>
</feature>
<sequence length="138" mass="15643">EKPLYDANHDDMPYNKSDYPGFDAQDQYIGSYTPLDKNFKSSERVSSNAMDTNWGGGLYSEEIADAGVFAEDTRKSYDNPFVSRQRNIAFQDEMPRSTNIRRHKGAENGSRQSPETIAAIKRAYGGRIENTPEERALH</sequence>
<evidence type="ECO:0000313" key="2">
    <source>
        <dbReference type="EMBL" id="GAF85330.1"/>
    </source>
</evidence>
<dbReference type="EMBL" id="BARS01001064">
    <property type="protein sequence ID" value="GAF85330.1"/>
    <property type="molecule type" value="Genomic_DNA"/>
</dbReference>
<dbReference type="AlphaFoldDB" id="X0UA13"/>
<name>X0UA13_9ZZZZ</name>
<gene>
    <name evidence="2" type="ORF">S01H1_02253</name>
</gene>
<feature type="region of interest" description="Disordered" evidence="1">
    <location>
        <begin position="1"/>
        <end position="21"/>
    </location>
</feature>
<protein>
    <submittedName>
        <fullName evidence="2">Uncharacterized protein</fullName>
    </submittedName>
</protein>
<proteinExistence type="predicted"/>
<comment type="caution">
    <text evidence="2">The sequence shown here is derived from an EMBL/GenBank/DDBJ whole genome shotgun (WGS) entry which is preliminary data.</text>
</comment>
<reference evidence="2" key="1">
    <citation type="journal article" date="2014" name="Front. Microbiol.">
        <title>High frequency of phylogenetically diverse reductive dehalogenase-homologous genes in deep subseafloor sedimentary metagenomes.</title>
        <authorList>
            <person name="Kawai M."/>
            <person name="Futagami T."/>
            <person name="Toyoda A."/>
            <person name="Takaki Y."/>
            <person name="Nishi S."/>
            <person name="Hori S."/>
            <person name="Arai W."/>
            <person name="Tsubouchi T."/>
            <person name="Morono Y."/>
            <person name="Uchiyama I."/>
            <person name="Ito T."/>
            <person name="Fujiyama A."/>
            <person name="Inagaki F."/>
            <person name="Takami H."/>
        </authorList>
    </citation>
    <scope>NUCLEOTIDE SEQUENCE</scope>
    <source>
        <strain evidence="2">Expedition CK06-06</strain>
    </source>
</reference>
<organism evidence="2">
    <name type="scientific">marine sediment metagenome</name>
    <dbReference type="NCBI Taxonomy" id="412755"/>
    <lineage>
        <taxon>unclassified sequences</taxon>
        <taxon>metagenomes</taxon>
        <taxon>ecological metagenomes</taxon>
    </lineage>
</organism>
<accession>X0UA13</accession>
<feature type="compositionally biased region" description="Basic and acidic residues" evidence="1">
    <location>
        <begin position="1"/>
        <end position="13"/>
    </location>
</feature>
<evidence type="ECO:0000256" key="1">
    <source>
        <dbReference type="SAM" id="MobiDB-lite"/>
    </source>
</evidence>
<feature type="non-terminal residue" evidence="2">
    <location>
        <position position="1"/>
    </location>
</feature>